<dbReference type="Proteomes" id="UP000007875">
    <property type="component" value="Unassembled WGS sequence"/>
</dbReference>
<reference evidence="3" key="2">
    <citation type="submission" date="2025-08" db="UniProtKB">
        <authorList>
            <consortium name="Ensembl"/>
        </authorList>
    </citation>
    <scope>IDENTIFICATION</scope>
</reference>
<feature type="signal peptide" evidence="1">
    <location>
        <begin position="1"/>
        <end position="18"/>
    </location>
</feature>
<protein>
    <recommendedName>
        <fullName evidence="2">Chitin-binding type-4 domain-containing protein</fullName>
    </recommendedName>
</protein>
<dbReference type="Ensembl" id="ENSCSAVT00000015066.1">
    <property type="protein sequence ID" value="ENSCSAVP00000014892.1"/>
    <property type="gene ID" value="ENSCSAVG00000008719.1"/>
</dbReference>
<accession>H2ZBC7</accession>
<evidence type="ECO:0000256" key="1">
    <source>
        <dbReference type="SAM" id="SignalP"/>
    </source>
</evidence>
<dbReference type="OMA" id="NIAINEW"/>
<dbReference type="AlphaFoldDB" id="H2ZBC7"/>
<feature type="chain" id="PRO_5003578609" description="Chitin-binding type-4 domain-containing protein" evidence="1">
    <location>
        <begin position="19"/>
        <end position="255"/>
    </location>
</feature>
<dbReference type="Pfam" id="PF03067">
    <property type="entry name" value="LPMO_10"/>
    <property type="match status" value="1"/>
</dbReference>
<dbReference type="GeneTree" id="ENSGT00530000064554"/>
<dbReference type="InParanoid" id="H2ZBC7"/>
<reference evidence="3" key="3">
    <citation type="submission" date="2025-09" db="UniProtKB">
        <authorList>
            <consortium name="Ensembl"/>
        </authorList>
    </citation>
    <scope>IDENTIFICATION</scope>
</reference>
<evidence type="ECO:0000313" key="4">
    <source>
        <dbReference type="Proteomes" id="UP000007875"/>
    </source>
</evidence>
<reference evidence="4" key="1">
    <citation type="submission" date="2003-08" db="EMBL/GenBank/DDBJ databases">
        <authorList>
            <person name="Birren B."/>
            <person name="Nusbaum C."/>
            <person name="Abebe A."/>
            <person name="Abouelleil A."/>
            <person name="Adekoya E."/>
            <person name="Ait-zahra M."/>
            <person name="Allen N."/>
            <person name="Allen T."/>
            <person name="An P."/>
            <person name="Anderson M."/>
            <person name="Anderson S."/>
            <person name="Arachchi H."/>
            <person name="Armbruster J."/>
            <person name="Bachantsang P."/>
            <person name="Baldwin J."/>
            <person name="Barry A."/>
            <person name="Bayul T."/>
            <person name="Blitshsteyn B."/>
            <person name="Bloom T."/>
            <person name="Blye J."/>
            <person name="Boguslavskiy L."/>
            <person name="Borowsky M."/>
            <person name="Boukhgalter B."/>
            <person name="Brunache A."/>
            <person name="Butler J."/>
            <person name="Calixte N."/>
            <person name="Calvo S."/>
            <person name="Camarata J."/>
            <person name="Campo K."/>
            <person name="Chang J."/>
            <person name="Cheshatsang Y."/>
            <person name="Citroen M."/>
            <person name="Collymore A."/>
            <person name="Considine T."/>
            <person name="Cook A."/>
            <person name="Cooke P."/>
            <person name="Corum B."/>
            <person name="Cuomo C."/>
            <person name="David R."/>
            <person name="Dawoe T."/>
            <person name="Degray S."/>
            <person name="Dodge S."/>
            <person name="Dooley K."/>
            <person name="Dorje P."/>
            <person name="Dorjee K."/>
            <person name="Dorris L."/>
            <person name="Duffey N."/>
            <person name="Dupes A."/>
            <person name="Elkins T."/>
            <person name="Engels R."/>
            <person name="Erickson J."/>
            <person name="Farina A."/>
            <person name="Faro S."/>
            <person name="Ferreira P."/>
            <person name="Fischer H."/>
            <person name="Fitzgerald M."/>
            <person name="Foley K."/>
            <person name="Gage D."/>
            <person name="Galagan J."/>
            <person name="Gearin G."/>
            <person name="Gnerre S."/>
            <person name="Gnirke A."/>
            <person name="Goyette A."/>
            <person name="Graham J."/>
            <person name="Grandbois E."/>
            <person name="Gyaltsen K."/>
            <person name="Hafez N."/>
            <person name="Hagopian D."/>
            <person name="Hagos B."/>
            <person name="Hall J."/>
            <person name="Hatcher B."/>
            <person name="Heller A."/>
            <person name="Higgins H."/>
            <person name="Honan T."/>
            <person name="Horn A."/>
            <person name="Houde N."/>
            <person name="Hughes L."/>
            <person name="Hulme W."/>
            <person name="Husby E."/>
            <person name="Iliev I."/>
            <person name="Jaffe D."/>
            <person name="Jones C."/>
            <person name="Kamal M."/>
            <person name="Kamat A."/>
            <person name="Kamvysselis M."/>
            <person name="Karlsson E."/>
            <person name="Kells C."/>
            <person name="Kieu A."/>
            <person name="Kisner P."/>
            <person name="Kodira C."/>
            <person name="Kulbokas E."/>
            <person name="Labutti K."/>
            <person name="Lama D."/>
            <person name="Landers T."/>
            <person name="Leger J."/>
            <person name="Levine S."/>
            <person name="Lewis D."/>
            <person name="Lewis T."/>
            <person name="Lindblad-toh K."/>
            <person name="Liu X."/>
            <person name="Lokyitsang T."/>
            <person name="Lokyitsang Y."/>
            <person name="Lucien O."/>
            <person name="Lui A."/>
            <person name="Ma L.J."/>
            <person name="Mabbitt R."/>
            <person name="Macdonald J."/>
            <person name="Maclean C."/>
            <person name="Major J."/>
            <person name="Manning J."/>
            <person name="Marabella R."/>
            <person name="Maru K."/>
            <person name="Matthews C."/>
            <person name="Mauceli E."/>
            <person name="Mccarthy M."/>
            <person name="Mcdonough S."/>
            <person name="Mcghee T."/>
            <person name="Meldrim J."/>
            <person name="Meneus L."/>
            <person name="Mesirov J."/>
            <person name="Mihalev A."/>
            <person name="Mihova T."/>
            <person name="Mikkelsen T."/>
            <person name="Mlenga V."/>
            <person name="Moru K."/>
            <person name="Mozes J."/>
            <person name="Mulrain L."/>
            <person name="Munson G."/>
            <person name="Naylor J."/>
            <person name="Newes C."/>
            <person name="Nguyen C."/>
            <person name="Nguyen N."/>
            <person name="Nguyen T."/>
            <person name="Nicol R."/>
            <person name="Nielsen C."/>
            <person name="Nizzari M."/>
            <person name="Norbu C."/>
            <person name="Norbu N."/>
            <person name="O'donnell P."/>
            <person name="Okoawo O."/>
            <person name="O'leary S."/>
            <person name="Omotosho B."/>
            <person name="O'neill K."/>
            <person name="Osman S."/>
            <person name="Parker S."/>
            <person name="Perrin D."/>
            <person name="Phunkhang P."/>
            <person name="Piqani B."/>
            <person name="Purcell S."/>
            <person name="Rachupka T."/>
            <person name="Ramasamy U."/>
            <person name="Rameau R."/>
            <person name="Ray V."/>
            <person name="Raymond C."/>
            <person name="Retta R."/>
            <person name="Richardson S."/>
            <person name="Rise C."/>
            <person name="Rodriguez J."/>
            <person name="Rogers J."/>
            <person name="Rogov P."/>
            <person name="Rutman M."/>
            <person name="Schupbach R."/>
            <person name="Seaman C."/>
            <person name="Settipalli S."/>
            <person name="Sharpe T."/>
            <person name="Sheridan J."/>
            <person name="Sherpa N."/>
            <person name="Shi J."/>
            <person name="Smirnov S."/>
            <person name="Smith C."/>
            <person name="Sougnez C."/>
            <person name="Spencer B."/>
            <person name="Stalker J."/>
            <person name="Stange-thomann N."/>
            <person name="Stavropoulos S."/>
            <person name="Stetson K."/>
            <person name="Stone C."/>
            <person name="Stone S."/>
            <person name="Stubbs M."/>
            <person name="Talamas J."/>
            <person name="Tchuinga P."/>
            <person name="Tenzing P."/>
            <person name="Tesfaye S."/>
            <person name="Theodore J."/>
            <person name="Thoulutsang Y."/>
            <person name="Topham K."/>
            <person name="Towey S."/>
            <person name="Tsamla T."/>
            <person name="Tsomo N."/>
            <person name="Vallee D."/>
            <person name="Vassiliev H."/>
            <person name="Venkataraman V."/>
            <person name="Vinson J."/>
            <person name="Vo A."/>
            <person name="Wade C."/>
            <person name="Wang S."/>
            <person name="Wangchuk T."/>
            <person name="Wangdi T."/>
            <person name="Whittaker C."/>
            <person name="Wilkinson J."/>
            <person name="Wu Y."/>
            <person name="Wyman D."/>
            <person name="Yadav S."/>
            <person name="Yang S."/>
            <person name="Yang X."/>
            <person name="Yeager S."/>
            <person name="Yee E."/>
            <person name="Young G."/>
            <person name="Zainoun J."/>
            <person name="Zembeck L."/>
            <person name="Zimmer A."/>
            <person name="Zody M."/>
            <person name="Lander E."/>
        </authorList>
    </citation>
    <scope>NUCLEOTIDE SEQUENCE [LARGE SCALE GENOMIC DNA]</scope>
</reference>
<keyword evidence="4" id="KW-1185">Reference proteome</keyword>
<organism evidence="3 4">
    <name type="scientific">Ciona savignyi</name>
    <name type="common">Pacific transparent sea squirt</name>
    <dbReference type="NCBI Taxonomy" id="51511"/>
    <lineage>
        <taxon>Eukaryota</taxon>
        <taxon>Metazoa</taxon>
        <taxon>Chordata</taxon>
        <taxon>Tunicata</taxon>
        <taxon>Ascidiacea</taxon>
        <taxon>Phlebobranchia</taxon>
        <taxon>Cionidae</taxon>
        <taxon>Ciona</taxon>
    </lineage>
</organism>
<evidence type="ECO:0000313" key="3">
    <source>
        <dbReference type="Ensembl" id="ENSCSAVP00000014892.1"/>
    </source>
</evidence>
<dbReference type="PANTHER" id="PTHR21113">
    <property type="entry name" value="AGAP001705-PA"/>
    <property type="match status" value="1"/>
</dbReference>
<dbReference type="InterPro" id="IPR004302">
    <property type="entry name" value="Cellulose/chitin-bd_N"/>
</dbReference>
<proteinExistence type="predicted"/>
<dbReference type="eggNOG" id="ENOG502QUV5">
    <property type="taxonomic scope" value="Eukaryota"/>
</dbReference>
<dbReference type="PANTHER" id="PTHR21113:SF4">
    <property type="entry name" value="CHITIN-BINDING TYPE-4 DOMAIN-CONTAINING PROTEIN"/>
    <property type="match status" value="1"/>
</dbReference>
<sequence>MMILKGLVALMLIHTARPHGRMMEPPNRSSLWRFWDTDPAIAPYKSIIEPNYGDNELFCGGFQHQVNLDGKCGICGDAYDKERENEAGGKYGKGIIVRQYQPGSVFEAKVDLTAHHLGFFEFRLCKWDNPTKPVTQECLDKNLLQLEDGDTQYFPEKPGSTVTTYTIRLKLPPGLTCSQCVIQWRYHAGNSWGYDDDGNYCTGCGPQEEFYGCADVAVGTGPTLPPPSWVPITSTATETTTSLISRLTTTTKAAT</sequence>
<keyword evidence="1" id="KW-0732">Signal</keyword>
<feature type="domain" description="Chitin-binding type-4" evidence="2">
    <location>
        <begin position="19"/>
        <end position="216"/>
    </location>
</feature>
<evidence type="ECO:0000259" key="2">
    <source>
        <dbReference type="Pfam" id="PF03067"/>
    </source>
</evidence>
<dbReference type="HOGENOM" id="CLU_041201_1_0_1"/>
<name>H2ZBC7_CIOSA</name>
<dbReference type="STRING" id="51511.ENSCSAVP00000014892"/>